<keyword evidence="1" id="KW-1133">Transmembrane helix</keyword>
<sequence length="252" mass="24373">MHNRMARRVGLVGLAVAAALVAGTAPASAAPGDGSAYVLDVGLTLPVVGAVNVGPLAESNTDGPTTATLASVNVPGVLSTGVVTSEAIRDDATGVVHSEATVANVNIGLAGLGTIGAVEAYCDATQAGNTGGATLANVNLAGITVGANPTPNFTVSIAGPLPGTTLGQIVFNEQINNPDGSLTVNAIHIKFNALTVATGDIIISSATCGPAAPPIPLASGAGLWIGLGLIGAAAIPVGIVLLRKRQGGLATA</sequence>
<protein>
    <submittedName>
        <fullName evidence="3">Choice-of-anchor P family protein</fullName>
    </submittedName>
</protein>
<dbReference type="NCBIfam" id="NF040603">
    <property type="entry name" value="choice_anch_P"/>
    <property type="match status" value="1"/>
</dbReference>
<keyword evidence="1" id="KW-0472">Membrane</keyword>
<accession>A0ABW2TI72</accession>
<dbReference type="EMBL" id="JBHTEY010000004">
    <property type="protein sequence ID" value="MFC7613359.1"/>
    <property type="molecule type" value="Genomic_DNA"/>
</dbReference>
<keyword evidence="1" id="KW-0812">Transmembrane</keyword>
<name>A0ABW2TI72_9PSEU</name>
<keyword evidence="2" id="KW-0732">Signal</keyword>
<feature type="transmembrane region" description="Helical" evidence="1">
    <location>
        <begin position="221"/>
        <end position="242"/>
    </location>
</feature>
<gene>
    <name evidence="3" type="ORF">ACFQV2_06820</name>
</gene>
<keyword evidence="4" id="KW-1185">Reference proteome</keyword>
<evidence type="ECO:0000256" key="1">
    <source>
        <dbReference type="SAM" id="Phobius"/>
    </source>
</evidence>
<feature type="signal peptide" evidence="2">
    <location>
        <begin position="1"/>
        <end position="29"/>
    </location>
</feature>
<reference evidence="4" key="1">
    <citation type="journal article" date="2019" name="Int. J. Syst. Evol. Microbiol.">
        <title>The Global Catalogue of Microorganisms (GCM) 10K type strain sequencing project: providing services to taxonomists for standard genome sequencing and annotation.</title>
        <authorList>
            <consortium name="The Broad Institute Genomics Platform"/>
            <consortium name="The Broad Institute Genome Sequencing Center for Infectious Disease"/>
            <person name="Wu L."/>
            <person name="Ma J."/>
        </authorList>
    </citation>
    <scope>NUCLEOTIDE SEQUENCE [LARGE SCALE GENOMIC DNA]</scope>
    <source>
        <strain evidence="4">JCM 17695</strain>
    </source>
</reference>
<organism evidence="3 4">
    <name type="scientific">Actinokineospora soli</name>
    <dbReference type="NCBI Taxonomy" id="1048753"/>
    <lineage>
        <taxon>Bacteria</taxon>
        <taxon>Bacillati</taxon>
        <taxon>Actinomycetota</taxon>
        <taxon>Actinomycetes</taxon>
        <taxon>Pseudonocardiales</taxon>
        <taxon>Pseudonocardiaceae</taxon>
        <taxon>Actinokineospora</taxon>
    </lineage>
</organism>
<evidence type="ECO:0000313" key="4">
    <source>
        <dbReference type="Proteomes" id="UP001596512"/>
    </source>
</evidence>
<feature type="chain" id="PRO_5045771936" evidence="2">
    <location>
        <begin position="30"/>
        <end position="252"/>
    </location>
</feature>
<evidence type="ECO:0000256" key="2">
    <source>
        <dbReference type="SAM" id="SignalP"/>
    </source>
</evidence>
<dbReference type="Proteomes" id="UP001596512">
    <property type="component" value="Unassembled WGS sequence"/>
</dbReference>
<comment type="caution">
    <text evidence="3">The sequence shown here is derived from an EMBL/GenBank/DDBJ whole genome shotgun (WGS) entry which is preliminary data.</text>
</comment>
<proteinExistence type="predicted"/>
<evidence type="ECO:0000313" key="3">
    <source>
        <dbReference type="EMBL" id="MFC7613359.1"/>
    </source>
</evidence>